<evidence type="ECO:0000313" key="8">
    <source>
        <dbReference type="Proteomes" id="UP000029067"/>
    </source>
</evidence>
<organism evidence="7 8">
    <name type="scientific">Bifidobacterium cuniculi</name>
    <dbReference type="NCBI Taxonomy" id="1688"/>
    <lineage>
        <taxon>Bacteria</taxon>
        <taxon>Bacillati</taxon>
        <taxon>Actinomycetota</taxon>
        <taxon>Actinomycetes</taxon>
        <taxon>Bifidobacteriales</taxon>
        <taxon>Bifidobacteriaceae</taxon>
        <taxon>Bifidobacterium</taxon>
    </lineage>
</organism>
<evidence type="ECO:0000256" key="5">
    <source>
        <dbReference type="ARBA" id="ARBA00023136"/>
    </source>
</evidence>
<evidence type="ECO:0000256" key="4">
    <source>
        <dbReference type="ARBA" id="ARBA00022679"/>
    </source>
</evidence>
<protein>
    <submittedName>
        <fullName evidence="7">Alpha-mannosyl-phosphatidylinositol acyltransferase</fullName>
    </submittedName>
</protein>
<evidence type="ECO:0000256" key="1">
    <source>
        <dbReference type="ARBA" id="ARBA00004533"/>
    </source>
</evidence>
<keyword evidence="3" id="KW-0997">Cell inner membrane</keyword>
<dbReference type="OrthoDB" id="9803456at2"/>
<reference evidence="7 8" key="1">
    <citation type="submission" date="2014-03" db="EMBL/GenBank/DDBJ databases">
        <title>Genomics of Bifidobacteria.</title>
        <authorList>
            <person name="Ventura M."/>
            <person name="Milani C."/>
            <person name="Lugli G.A."/>
        </authorList>
    </citation>
    <scope>NUCLEOTIDE SEQUENCE [LARGE SCALE GENOMIC DNA]</scope>
    <source>
        <strain evidence="7 8">LMG 10738</strain>
    </source>
</reference>
<comment type="subcellular location">
    <subcellularLocation>
        <location evidence="1">Cell inner membrane</location>
    </subcellularLocation>
</comment>
<keyword evidence="5" id="KW-0472">Membrane</keyword>
<dbReference type="InterPro" id="IPR004960">
    <property type="entry name" value="LipA_acyltrans"/>
</dbReference>
<accession>A0A087AW28</accession>
<dbReference type="eggNOG" id="COG1560">
    <property type="taxonomic scope" value="Bacteria"/>
</dbReference>
<evidence type="ECO:0000256" key="6">
    <source>
        <dbReference type="ARBA" id="ARBA00023315"/>
    </source>
</evidence>
<dbReference type="Pfam" id="PF03279">
    <property type="entry name" value="Lip_A_acyltrans"/>
    <property type="match status" value="1"/>
</dbReference>
<dbReference type="RefSeq" id="WP_033515950.1">
    <property type="nucleotide sequence ID" value="NZ_JGYV01000010.1"/>
</dbReference>
<dbReference type="NCBIfam" id="NF005919">
    <property type="entry name" value="PRK07920.1"/>
    <property type="match status" value="1"/>
</dbReference>
<dbReference type="GO" id="GO:0009247">
    <property type="term" value="P:glycolipid biosynthetic process"/>
    <property type="evidence" value="ECO:0007669"/>
    <property type="project" value="UniProtKB-ARBA"/>
</dbReference>
<proteinExistence type="predicted"/>
<dbReference type="AlphaFoldDB" id="A0A087AW28"/>
<dbReference type="Proteomes" id="UP000029067">
    <property type="component" value="Unassembled WGS sequence"/>
</dbReference>
<dbReference type="PANTHER" id="PTHR30606:SF10">
    <property type="entry name" value="PHOSPHATIDYLINOSITOL MANNOSIDE ACYLTRANSFERASE"/>
    <property type="match status" value="1"/>
</dbReference>
<evidence type="ECO:0000256" key="2">
    <source>
        <dbReference type="ARBA" id="ARBA00022475"/>
    </source>
</evidence>
<evidence type="ECO:0000313" key="7">
    <source>
        <dbReference type="EMBL" id="KFI62978.1"/>
    </source>
</evidence>
<keyword evidence="4 7" id="KW-0808">Transferase</keyword>
<name>A0A087AW28_9BIFI</name>
<evidence type="ECO:0000256" key="3">
    <source>
        <dbReference type="ARBA" id="ARBA00022519"/>
    </source>
</evidence>
<dbReference type="GO" id="GO:0016746">
    <property type="term" value="F:acyltransferase activity"/>
    <property type="evidence" value="ECO:0007669"/>
    <property type="project" value="UniProtKB-KW"/>
</dbReference>
<keyword evidence="8" id="KW-1185">Reference proteome</keyword>
<gene>
    <name evidence="7" type="ORF">BCUN_0811</name>
</gene>
<keyword evidence="2" id="KW-1003">Cell membrane</keyword>
<dbReference type="EMBL" id="JGYV01000010">
    <property type="protein sequence ID" value="KFI62978.1"/>
    <property type="molecule type" value="Genomic_DNA"/>
</dbReference>
<dbReference type="STRING" id="1688.BCUN_0811"/>
<sequence>MTNGLMPWVASHAHLVPEPLVRAGFLAAADVAWLLRVGSVRQLERNLAHVLAWRDAQCTGGEADVDVISRRRLRAMSRRGMRSYFTYFSEALTVKGRTREQLTARIRGTGDGLASLKAQTGHGSAPVAMGHQGNWDYDGFWARLEVAPVTTVAERLADERTLRMFVDIRESLGINILLTGTPHLTERLEEALGRPHTVVPLLADRDLGRNGEFVDAFGSTIRVARGPATLAYDTGLPLYVANTYRERLHGERRKRAGSAHGYVCRISGPLDIDRFRGLEREAGIHAITQAWVDTWARGIADAPQDWHMLQPLFLADLDLSRLHAVPEEVRRRWEQEHA</sequence>
<dbReference type="PANTHER" id="PTHR30606">
    <property type="entry name" value="LIPID A BIOSYNTHESIS LAUROYL ACYLTRANSFERASE"/>
    <property type="match status" value="1"/>
</dbReference>
<keyword evidence="6 7" id="KW-0012">Acyltransferase</keyword>
<comment type="caution">
    <text evidence="7">The sequence shown here is derived from an EMBL/GenBank/DDBJ whole genome shotgun (WGS) entry which is preliminary data.</text>
</comment>
<dbReference type="GO" id="GO:0005886">
    <property type="term" value="C:plasma membrane"/>
    <property type="evidence" value="ECO:0007669"/>
    <property type="project" value="UniProtKB-SubCell"/>
</dbReference>